<dbReference type="EMBL" id="BGZK01001145">
    <property type="protein sequence ID" value="GBP72428.1"/>
    <property type="molecule type" value="Genomic_DNA"/>
</dbReference>
<dbReference type="Proteomes" id="UP000299102">
    <property type="component" value="Unassembled WGS sequence"/>
</dbReference>
<dbReference type="AlphaFoldDB" id="A0A4C1Y931"/>
<name>A0A4C1Y931_EUMVA</name>
<proteinExistence type="predicted"/>
<comment type="caution">
    <text evidence="1">The sequence shown here is derived from an EMBL/GenBank/DDBJ whole genome shotgun (WGS) entry which is preliminary data.</text>
</comment>
<reference evidence="1 2" key="1">
    <citation type="journal article" date="2019" name="Commun. Biol.">
        <title>The bagworm genome reveals a unique fibroin gene that provides high tensile strength.</title>
        <authorList>
            <person name="Kono N."/>
            <person name="Nakamura H."/>
            <person name="Ohtoshi R."/>
            <person name="Tomita M."/>
            <person name="Numata K."/>
            <person name="Arakawa K."/>
        </authorList>
    </citation>
    <scope>NUCLEOTIDE SEQUENCE [LARGE SCALE GENOMIC DNA]</scope>
</reference>
<evidence type="ECO:0000313" key="1">
    <source>
        <dbReference type="EMBL" id="GBP72428.1"/>
    </source>
</evidence>
<organism evidence="1 2">
    <name type="scientific">Eumeta variegata</name>
    <name type="common">Bagworm moth</name>
    <name type="synonym">Eumeta japonica</name>
    <dbReference type="NCBI Taxonomy" id="151549"/>
    <lineage>
        <taxon>Eukaryota</taxon>
        <taxon>Metazoa</taxon>
        <taxon>Ecdysozoa</taxon>
        <taxon>Arthropoda</taxon>
        <taxon>Hexapoda</taxon>
        <taxon>Insecta</taxon>
        <taxon>Pterygota</taxon>
        <taxon>Neoptera</taxon>
        <taxon>Endopterygota</taxon>
        <taxon>Lepidoptera</taxon>
        <taxon>Glossata</taxon>
        <taxon>Ditrysia</taxon>
        <taxon>Tineoidea</taxon>
        <taxon>Psychidae</taxon>
        <taxon>Oiketicinae</taxon>
        <taxon>Eumeta</taxon>
    </lineage>
</organism>
<keyword evidence="2" id="KW-1185">Reference proteome</keyword>
<sequence>MLSRHNAGRRTPSVIYTSITSESFRKIILLMSFDNKGAFNNAKSPPLKAQLLAYKYSVNLSSIAQGYLRDQEIAGWKLEQSVGGTLPKVVYRAL</sequence>
<evidence type="ECO:0000313" key="2">
    <source>
        <dbReference type="Proteomes" id="UP000299102"/>
    </source>
</evidence>
<gene>
    <name evidence="1" type="ORF">EVAR_7087_1</name>
</gene>
<accession>A0A4C1Y931</accession>
<protein>
    <submittedName>
        <fullName evidence="1">Uncharacterized protein</fullName>
    </submittedName>
</protein>
<dbReference type="OrthoDB" id="8054392at2759"/>